<proteinExistence type="predicted"/>
<dbReference type="RefSeq" id="WP_283755260.1">
    <property type="nucleotide sequence ID" value="NZ_JAQOSP010000116.1"/>
</dbReference>
<dbReference type="PROSITE" id="PS50096">
    <property type="entry name" value="IQ"/>
    <property type="match status" value="1"/>
</dbReference>
<organism evidence="1 2">
    <name type="scientific">Roseofilum acuticapitatum BLCC-M154</name>
    <dbReference type="NCBI Taxonomy" id="3022444"/>
    <lineage>
        <taxon>Bacteria</taxon>
        <taxon>Bacillati</taxon>
        <taxon>Cyanobacteriota</taxon>
        <taxon>Cyanophyceae</taxon>
        <taxon>Desertifilales</taxon>
        <taxon>Desertifilaceae</taxon>
        <taxon>Roseofilum</taxon>
        <taxon>Roseofilum acuticapitatum</taxon>
    </lineage>
</organism>
<name>A0ABT7AX73_9CYAN</name>
<protein>
    <recommendedName>
        <fullName evidence="3">HEAT repeat domain-containing protein</fullName>
    </recommendedName>
</protein>
<gene>
    <name evidence="1" type="ORF">PMG71_18925</name>
</gene>
<accession>A0ABT7AX73</accession>
<dbReference type="EMBL" id="JAQOSP010000116">
    <property type="protein sequence ID" value="MDJ1171508.1"/>
    <property type="molecule type" value="Genomic_DNA"/>
</dbReference>
<evidence type="ECO:0000313" key="1">
    <source>
        <dbReference type="EMBL" id="MDJ1171508.1"/>
    </source>
</evidence>
<keyword evidence="2" id="KW-1185">Reference proteome</keyword>
<dbReference type="Proteomes" id="UP001235303">
    <property type="component" value="Unassembled WGS sequence"/>
</dbReference>
<sequence>MDFSEIQPVSLNSHLGQPISINNAADLSLCFNSMANVGDRVEMFFSIAENDPKVAIRSFITVIRNSTSAPIRALAIQSLGKVAQPYKQLLASCESQESQDLLKLLCAEVQSRKNDLTTWAALEALKEIGFSPDNIQHPDGGNLSEPPRRIQNELLDRQVAQITKIKPANTRGQTTAEYERFLEFWAYGPISELFNENLRHFNYLNLVRDVLHLTQIRGVQLGLSANNQTVREESFTKIQEIFRGYSDSQDKKFRKALENTLKIRFLKEDKSQDADLGKLTRAILYNELTKTDYTNSDLQEMTVKEMEATAAFMQKQSCDISTIFSSAIEVLHNTELSMFLIKIQKSYLDRLKPCITMLGKRIELLRAEILRVYHNVNLLNEIFQDISRINFKELDDSRINTHSSTNRSLYDSVEYDELCFAQQSNTLYREQFLKIQHAGIPRSLTECRKLDIELDSVKRNLQSQICNCLDSQKKLIN</sequence>
<reference evidence="1 2" key="1">
    <citation type="submission" date="2023-01" db="EMBL/GenBank/DDBJ databases">
        <title>Novel diversity within Roseofilum (Cyanobacteria; Desertifilaceae) from marine benthic mats with descriptions of four novel species.</title>
        <authorList>
            <person name="Wang Y."/>
            <person name="Berthold D.E."/>
            <person name="Hu J."/>
            <person name="Lefler F.W."/>
            <person name="Laughinghouse H.D. IV."/>
        </authorList>
    </citation>
    <scope>NUCLEOTIDE SEQUENCE [LARGE SCALE GENOMIC DNA]</scope>
    <source>
        <strain evidence="1 2">BLCC-M154</strain>
    </source>
</reference>
<evidence type="ECO:0008006" key="3">
    <source>
        <dbReference type="Google" id="ProtNLM"/>
    </source>
</evidence>
<comment type="caution">
    <text evidence="1">The sequence shown here is derived from an EMBL/GenBank/DDBJ whole genome shotgun (WGS) entry which is preliminary data.</text>
</comment>
<evidence type="ECO:0000313" key="2">
    <source>
        <dbReference type="Proteomes" id="UP001235303"/>
    </source>
</evidence>